<dbReference type="Pfam" id="PF10923">
    <property type="entry name" value="BrxC_BrxD"/>
    <property type="match status" value="1"/>
</dbReference>
<sequence length="437" mass="47729">MISAARREDIVGALRRGTVPSSGLDALAVGIESFAPTLDEELVAVAAGRGGFKAVRGEYGTGKTFFGRWLQERARTRGFAATEVQINETETPLHRLETVYRRLVEHLGTADTASGAFRGVVDGWFYALEQDVLADTSVDPNDAEELLLRTDALMEARIATISKTAPAFSAVLRTYRRALATGDSMLADGLISWLAGQPNVAASVKRAAGIKGDLDHFGATNFLVGLLTILRDSGYSGLVMVLDEVETLQRMRTDTREKGLNALRQWIDEIDAGRYPGLYLVVTGTPAFFDGPQGVQRLAPLAQRLHVDFGTDCRFDNPRAVQIRLAPFDHTALLAVGRRVREIYAEGRPHEQRLRSIVDDSYLDTLARAVAGGLGGKIGVAPRLFLKKLVADILDRVDLHEDFDPRRHYNLTLAESEMSVVERAAASATSVDDIELP</sequence>
<evidence type="ECO:0008006" key="3">
    <source>
        <dbReference type="Google" id="ProtNLM"/>
    </source>
</evidence>
<proteinExistence type="predicted"/>
<reference evidence="1" key="1">
    <citation type="submission" date="2014-02" db="EMBL/GenBank/DDBJ databases">
        <title>Expanding our view of genomic diversity in Candidatus Accumulibacter clades.</title>
        <authorList>
            <person name="Skennerton C.T."/>
            <person name="Barr J.J."/>
            <person name="Slater F.R."/>
            <person name="Bond P.L."/>
            <person name="Tyson G.W."/>
        </authorList>
    </citation>
    <scope>NUCLEOTIDE SEQUENCE [LARGE SCALE GENOMIC DNA]</scope>
</reference>
<organism evidence="1 2">
    <name type="scientific">Candidatus Accumulibacter cognatus</name>
    <dbReference type="NCBI Taxonomy" id="2954383"/>
    <lineage>
        <taxon>Bacteria</taxon>
        <taxon>Pseudomonadati</taxon>
        <taxon>Pseudomonadota</taxon>
        <taxon>Betaproteobacteria</taxon>
        <taxon>Candidatus Accumulibacter</taxon>
    </lineage>
</organism>
<accession>A0A080M4X5</accession>
<evidence type="ECO:0000313" key="1">
    <source>
        <dbReference type="EMBL" id="KFB76372.1"/>
    </source>
</evidence>
<comment type="caution">
    <text evidence="1">The sequence shown here is derived from an EMBL/GenBank/DDBJ whole genome shotgun (WGS) entry which is preliminary data.</text>
</comment>
<dbReference type="EMBL" id="JDST02000056">
    <property type="protein sequence ID" value="KFB76372.1"/>
    <property type="molecule type" value="Genomic_DNA"/>
</dbReference>
<dbReference type="InterPro" id="IPR021228">
    <property type="entry name" value="BrxD"/>
</dbReference>
<dbReference type="AlphaFoldDB" id="A0A080M4X5"/>
<protein>
    <recommendedName>
        <fullName evidence="3">BREX system ATP-binding protein BrxD</fullName>
    </recommendedName>
</protein>
<dbReference type="Proteomes" id="UP000021315">
    <property type="component" value="Unassembled WGS sequence"/>
</dbReference>
<keyword evidence="2" id="KW-1185">Reference proteome</keyword>
<dbReference type="STRING" id="1453999.AW06_002515"/>
<evidence type="ECO:0000313" key="2">
    <source>
        <dbReference type="Proteomes" id="UP000021315"/>
    </source>
</evidence>
<name>A0A080M4X5_9PROT</name>
<dbReference type="RefSeq" id="WP_034949748.1">
    <property type="nucleotide sequence ID" value="NZ_JDST02000056.1"/>
</dbReference>
<gene>
    <name evidence="1" type="ORF">AW06_002515</name>
</gene>
<dbReference type="SUPFAM" id="SSF52540">
    <property type="entry name" value="P-loop containing nucleoside triphosphate hydrolases"/>
    <property type="match status" value="1"/>
</dbReference>
<dbReference type="InterPro" id="IPR027417">
    <property type="entry name" value="P-loop_NTPase"/>
</dbReference>
<dbReference type="NCBIfam" id="NF033438">
    <property type="entry name" value="BREX_BrxD"/>
    <property type="match status" value="1"/>
</dbReference>